<feature type="region of interest" description="Disordered" evidence="5">
    <location>
        <begin position="1"/>
        <end position="66"/>
    </location>
</feature>
<organism evidence="7">
    <name type="scientific">Alexandrium monilatum</name>
    <dbReference type="NCBI Taxonomy" id="311494"/>
    <lineage>
        <taxon>Eukaryota</taxon>
        <taxon>Sar</taxon>
        <taxon>Alveolata</taxon>
        <taxon>Dinophyceae</taxon>
        <taxon>Gonyaulacales</taxon>
        <taxon>Pyrocystaceae</taxon>
        <taxon>Alexandrium</taxon>
    </lineage>
</organism>
<dbReference type="PROSITE" id="PS51321">
    <property type="entry name" value="TFIIS_CENTRAL"/>
    <property type="match status" value="1"/>
</dbReference>
<dbReference type="PANTHER" id="PTHR11477">
    <property type="entry name" value="TRANSCRIPTION FACTOR S-II ZINC FINGER DOMAIN-CONTAINING PROTEIN"/>
    <property type="match status" value="1"/>
</dbReference>
<feature type="domain" description="TFIIS central" evidence="6">
    <location>
        <begin position="261"/>
        <end position="388"/>
    </location>
</feature>
<dbReference type="EMBL" id="HBNR01031119">
    <property type="protein sequence ID" value="CAE4585164.1"/>
    <property type="molecule type" value="Transcribed_RNA"/>
</dbReference>
<evidence type="ECO:0000313" key="7">
    <source>
        <dbReference type="EMBL" id="CAE4585164.1"/>
    </source>
</evidence>
<dbReference type="PANTHER" id="PTHR11477:SF0">
    <property type="entry name" value="IP08861P-RELATED"/>
    <property type="match status" value="1"/>
</dbReference>
<keyword evidence="3" id="KW-0862">Zinc</keyword>
<dbReference type="GO" id="GO:0008270">
    <property type="term" value="F:zinc ion binding"/>
    <property type="evidence" value="ECO:0007669"/>
    <property type="project" value="UniProtKB-KW"/>
</dbReference>
<accession>A0A7S4QJ72</accession>
<reference evidence="7" key="1">
    <citation type="submission" date="2021-01" db="EMBL/GenBank/DDBJ databases">
        <authorList>
            <person name="Corre E."/>
            <person name="Pelletier E."/>
            <person name="Niang G."/>
            <person name="Scheremetjew M."/>
            <person name="Finn R."/>
            <person name="Kale V."/>
            <person name="Holt S."/>
            <person name="Cochrane G."/>
            <person name="Meng A."/>
            <person name="Brown T."/>
            <person name="Cohen L."/>
        </authorList>
    </citation>
    <scope>NUCLEOTIDE SEQUENCE</scope>
    <source>
        <strain evidence="7">CCMP3105</strain>
    </source>
</reference>
<dbReference type="GO" id="GO:0006351">
    <property type="term" value="P:DNA-templated transcription"/>
    <property type="evidence" value="ECO:0007669"/>
    <property type="project" value="InterPro"/>
</dbReference>
<dbReference type="InterPro" id="IPR003618">
    <property type="entry name" value="TFIIS_cen_dom"/>
</dbReference>
<dbReference type="SUPFAM" id="SSF46942">
    <property type="entry name" value="Elongation factor TFIIS domain 2"/>
    <property type="match status" value="1"/>
</dbReference>
<name>A0A7S4QJ72_9DINO</name>
<evidence type="ECO:0000256" key="2">
    <source>
        <dbReference type="ARBA" id="ARBA00022771"/>
    </source>
</evidence>
<dbReference type="AlphaFoldDB" id="A0A7S4QJ72"/>
<evidence type="ECO:0000256" key="3">
    <source>
        <dbReference type="ARBA" id="ARBA00022833"/>
    </source>
</evidence>
<feature type="compositionally biased region" description="Pro residues" evidence="5">
    <location>
        <begin position="436"/>
        <end position="446"/>
    </location>
</feature>
<evidence type="ECO:0000259" key="6">
    <source>
        <dbReference type="PROSITE" id="PS51321"/>
    </source>
</evidence>
<protein>
    <recommendedName>
        <fullName evidence="6">TFIIS central domain-containing protein</fullName>
    </recommendedName>
</protein>
<evidence type="ECO:0000256" key="5">
    <source>
        <dbReference type="SAM" id="MobiDB-lite"/>
    </source>
</evidence>
<proteinExistence type="predicted"/>
<evidence type="ECO:0000256" key="4">
    <source>
        <dbReference type="ARBA" id="ARBA00023242"/>
    </source>
</evidence>
<feature type="region of interest" description="Disordered" evidence="5">
    <location>
        <begin position="407"/>
        <end position="489"/>
    </location>
</feature>
<dbReference type="SMART" id="SM00510">
    <property type="entry name" value="TFS2M"/>
    <property type="match status" value="1"/>
</dbReference>
<dbReference type="GO" id="GO:0005634">
    <property type="term" value="C:nucleus"/>
    <property type="evidence" value="ECO:0007669"/>
    <property type="project" value="TreeGrafter"/>
</dbReference>
<keyword evidence="1" id="KW-0479">Metal-binding</keyword>
<sequence>MAAAGGMPEQPQGCAMRCGPQGPPAGGADSVAPAKRARLGEPVPGGAAAGSEVLGGGASGSLDEEVEAMLSDEALKEAAGEPPAPEPPQEAARRAFAERLAAKAQIAKDDLVQLLLEVRDEAPDWGPVRRLRSAALLLVYVARSSRACRASFAAKGMPLLGEVLQEGIGRIEQGTAGERQDAGMRVLACLTCLWALPIGRATMWEHRTSVGKAFDRLHRWCGQAGTALAAELQVPTSALCRRWKGQPRPALQDPSPEQRTVRLKVVDVIKLGLLGIAGTSPGSPSPTSSRSPDILPPALVAAEVEAALFGIHGGSTAEYRHHARMLKTNLVHPGNAPLRASLLSGDMSARELVTMDHQSLAPQELQERRKAAANKVLKEITLKVAETVLSVDDIRDQTYTPVVPDVEFPMAEPEPDPDPAPPAEETPRKEATAAPSPFPFLEPLPTPFRDGVHPPTPMRGGTGGAFAVPPTPEMLTTPAAQEETENESELIRWLSQRVL</sequence>
<evidence type="ECO:0000256" key="1">
    <source>
        <dbReference type="ARBA" id="ARBA00022723"/>
    </source>
</evidence>
<keyword evidence="4" id="KW-0539">Nucleus</keyword>
<dbReference type="InterPro" id="IPR036575">
    <property type="entry name" value="TFIIS_cen_dom_sf"/>
</dbReference>
<dbReference type="Pfam" id="PF07500">
    <property type="entry name" value="TFIIS_M"/>
    <property type="match status" value="1"/>
</dbReference>
<dbReference type="Gene3D" id="1.10.472.30">
    <property type="entry name" value="Transcription elongation factor S-II, central domain"/>
    <property type="match status" value="1"/>
</dbReference>
<keyword evidence="2" id="KW-0863">Zinc-finger</keyword>
<gene>
    <name evidence="7" type="ORF">AMON00008_LOCUS21235</name>
</gene>